<dbReference type="EMBL" id="FNRD01000007">
    <property type="protein sequence ID" value="SEA68974.1"/>
    <property type="molecule type" value="Genomic_DNA"/>
</dbReference>
<dbReference type="Proteomes" id="UP000198951">
    <property type="component" value="Unassembled WGS sequence"/>
</dbReference>
<dbReference type="SUPFAM" id="SSF69754">
    <property type="entry name" value="Ribosome binding protein Y (YfiA homologue)"/>
    <property type="match status" value="1"/>
</dbReference>
<dbReference type="InterPro" id="IPR036567">
    <property type="entry name" value="RHF-like"/>
</dbReference>
<keyword evidence="2" id="KW-1185">Reference proteome</keyword>
<proteinExistence type="predicted"/>
<dbReference type="Gene3D" id="3.30.160.100">
    <property type="entry name" value="Ribosome hibernation promotion factor-like"/>
    <property type="match status" value="1"/>
</dbReference>
<dbReference type="OrthoDB" id="9808702at2"/>
<dbReference type="InterPro" id="IPR003489">
    <property type="entry name" value="RHF/RaiA"/>
</dbReference>
<dbReference type="STRING" id="150146.SAMN05443667_107108"/>
<dbReference type="Pfam" id="PF02482">
    <property type="entry name" value="Ribosomal_S30AE"/>
    <property type="match status" value="1"/>
</dbReference>
<protein>
    <submittedName>
        <fullName evidence="1">Putative sigma-54 modulation protein</fullName>
    </submittedName>
</protein>
<dbReference type="NCBIfam" id="TIGR00741">
    <property type="entry name" value="yfiA"/>
    <property type="match status" value="1"/>
</dbReference>
<sequence>MEINTQFVQAETKNTADALVSEKLEQLGRHYDWIIRADVKFKEEKVTYGKGKICEVMLSCPGPRIFASSNEDSFEAAVAETVRDLEVQLKKRKSEMQEH</sequence>
<name>A0A1H4D8D8_9FLAO</name>
<dbReference type="RefSeq" id="WP_091089632.1">
    <property type="nucleotide sequence ID" value="NZ_FNRD01000007.1"/>
</dbReference>
<gene>
    <name evidence="1" type="ORF">SAMN05443667_107108</name>
</gene>
<organism evidence="1 2">
    <name type="scientific">Flavobacterium gillisiae</name>
    <dbReference type="NCBI Taxonomy" id="150146"/>
    <lineage>
        <taxon>Bacteria</taxon>
        <taxon>Pseudomonadati</taxon>
        <taxon>Bacteroidota</taxon>
        <taxon>Flavobacteriia</taxon>
        <taxon>Flavobacteriales</taxon>
        <taxon>Flavobacteriaceae</taxon>
        <taxon>Flavobacterium</taxon>
    </lineage>
</organism>
<dbReference type="AlphaFoldDB" id="A0A1H4D8D8"/>
<accession>A0A1H4D8D8</accession>
<reference evidence="2" key="1">
    <citation type="submission" date="2016-10" db="EMBL/GenBank/DDBJ databases">
        <authorList>
            <person name="Varghese N."/>
            <person name="Submissions S."/>
        </authorList>
    </citation>
    <scope>NUCLEOTIDE SEQUENCE [LARGE SCALE GENOMIC DNA]</scope>
    <source>
        <strain evidence="2">DSM 22376</strain>
    </source>
</reference>
<evidence type="ECO:0000313" key="2">
    <source>
        <dbReference type="Proteomes" id="UP000198951"/>
    </source>
</evidence>
<evidence type="ECO:0000313" key="1">
    <source>
        <dbReference type="EMBL" id="SEA68974.1"/>
    </source>
</evidence>